<sequence length="155" mass="17771">MSMANHVYGQEWTSLGQVLCHFSWPCNYVCSRGKPNGDPVYNQLIVHECLWLSLAAFLAGHSCPSVNRFGNIVKRRRPGKLQRLPINVYKSAISDEHNQAYKEFSEAITETERILMRSNKRMEIRGKRGRGVPVLISKDEIFFIGARHQFYSAVI</sequence>
<accession>A0A9P0K1W6</accession>
<dbReference type="AlphaFoldDB" id="A0A9P0K1W6"/>
<proteinExistence type="predicted"/>
<dbReference type="PANTHER" id="PTHR33480">
    <property type="entry name" value="SET DOMAIN-CONTAINING PROTEIN-RELATED"/>
    <property type="match status" value="1"/>
</dbReference>
<evidence type="ECO:0000313" key="2">
    <source>
        <dbReference type="Proteomes" id="UP001152888"/>
    </source>
</evidence>
<reference evidence="1" key="1">
    <citation type="submission" date="2022-03" db="EMBL/GenBank/DDBJ databases">
        <authorList>
            <person name="Sayadi A."/>
        </authorList>
    </citation>
    <scope>NUCLEOTIDE SEQUENCE</scope>
</reference>
<dbReference type="PANTHER" id="PTHR33480:SF1">
    <property type="entry name" value="TYR RECOMBINASE DOMAIN-CONTAINING PROTEIN"/>
    <property type="match status" value="1"/>
</dbReference>
<evidence type="ECO:0000313" key="1">
    <source>
        <dbReference type="EMBL" id="CAH1964761.1"/>
    </source>
</evidence>
<gene>
    <name evidence="1" type="ORF">ACAOBT_LOCUS5999</name>
</gene>
<dbReference type="Proteomes" id="UP001152888">
    <property type="component" value="Unassembled WGS sequence"/>
</dbReference>
<comment type="caution">
    <text evidence="1">The sequence shown here is derived from an EMBL/GenBank/DDBJ whole genome shotgun (WGS) entry which is preliminary data.</text>
</comment>
<dbReference type="OrthoDB" id="5376140at2759"/>
<name>A0A9P0K1W6_ACAOB</name>
<protein>
    <submittedName>
        <fullName evidence="1">Uncharacterized protein</fullName>
    </submittedName>
</protein>
<keyword evidence="2" id="KW-1185">Reference proteome</keyword>
<dbReference type="EMBL" id="CAKOFQ010006718">
    <property type="protein sequence ID" value="CAH1964761.1"/>
    <property type="molecule type" value="Genomic_DNA"/>
</dbReference>
<organism evidence="1 2">
    <name type="scientific">Acanthoscelides obtectus</name>
    <name type="common">Bean weevil</name>
    <name type="synonym">Bruchus obtectus</name>
    <dbReference type="NCBI Taxonomy" id="200917"/>
    <lineage>
        <taxon>Eukaryota</taxon>
        <taxon>Metazoa</taxon>
        <taxon>Ecdysozoa</taxon>
        <taxon>Arthropoda</taxon>
        <taxon>Hexapoda</taxon>
        <taxon>Insecta</taxon>
        <taxon>Pterygota</taxon>
        <taxon>Neoptera</taxon>
        <taxon>Endopterygota</taxon>
        <taxon>Coleoptera</taxon>
        <taxon>Polyphaga</taxon>
        <taxon>Cucujiformia</taxon>
        <taxon>Chrysomeloidea</taxon>
        <taxon>Chrysomelidae</taxon>
        <taxon>Bruchinae</taxon>
        <taxon>Bruchini</taxon>
        <taxon>Acanthoscelides</taxon>
    </lineage>
</organism>